<evidence type="ECO:0000256" key="2">
    <source>
        <dbReference type="SAM" id="Phobius"/>
    </source>
</evidence>
<dbReference type="AlphaFoldDB" id="A0A9J7AQH8"/>
<keyword evidence="4" id="KW-1185">Reference proteome</keyword>
<keyword evidence="2" id="KW-1133">Transmembrane helix</keyword>
<dbReference type="EMBL" id="CP102480">
    <property type="protein sequence ID" value="UUX49656.1"/>
    <property type="molecule type" value="Genomic_DNA"/>
</dbReference>
<protein>
    <submittedName>
        <fullName evidence="3">YggT family protein</fullName>
    </submittedName>
</protein>
<gene>
    <name evidence="3" type="ORF">NUH88_19925</name>
</gene>
<reference evidence="3" key="1">
    <citation type="submission" date="2022-08" db="EMBL/GenBank/DDBJ databases">
        <title>Nisaea acidiphila sp. nov., isolated from a marine algal debris and emended description of the genus Nisaea Urios et al. 2008.</title>
        <authorList>
            <person name="Kwon K."/>
        </authorList>
    </citation>
    <scope>NUCLEOTIDE SEQUENCE</scope>
    <source>
        <strain evidence="3">MEBiC11861</strain>
    </source>
</reference>
<dbReference type="InterPro" id="IPR003425">
    <property type="entry name" value="CCB3/YggT"/>
</dbReference>
<dbReference type="Pfam" id="PF02325">
    <property type="entry name" value="CCB3_YggT"/>
    <property type="match status" value="1"/>
</dbReference>
<accession>A0A9J7AQH8</accession>
<name>A0A9J7AQH8_9PROT</name>
<evidence type="ECO:0000256" key="1">
    <source>
        <dbReference type="ARBA" id="ARBA00010894"/>
    </source>
</evidence>
<dbReference type="RefSeq" id="WP_257768450.1">
    <property type="nucleotide sequence ID" value="NZ_CP102480.1"/>
</dbReference>
<dbReference type="PANTHER" id="PTHR33219:SF14">
    <property type="entry name" value="PROTEIN COFACTOR ASSEMBLY OF COMPLEX C SUBUNIT B CCB3, CHLOROPLASTIC-RELATED"/>
    <property type="match status" value="1"/>
</dbReference>
<dbReference type="PANTHER" id="PTHR33219">
    <property type="entry name" value="YLMG HOMOLOG PROTEIN 2, CHLOROPLASTIC"/>
    <property type="match status" value="1"/>
</dbReference>
<dbReference type="KEGG" id="naci:NUH88_19925"/>
<keyword evidence="2" id="KW-0472">Membrane</keyword>
<comment type="similarity">
    <text evidence="1">Belongs to the YggT family.</text>
</comment>
<evidence type="ECO:0000313" key="4">
    <source>
        <dbReference type="Proteomes" id="UP001060336"/>
    </source>
</evidence>
<organism evidence="3 4">
    <name type="scientific">Nisaea acidiphila</name>
    <dbReference type="NCBI Taxonomy" id="1862145"/>
    <lineage>
        <taxon>Bacteria</taxon>
        <taxon>Pseudomonadati</taxon>
        <taxon>Pseudomonadota</taxon>
        <taxon>Alphaproteobacteria</taxon>
        <taxon>Rhodospirillales</taxon>
        <taxon>Thalassobaculaceae</taxon>
        <taxon>Nisaea</taxon>
    </lineage>
</organism>
<dbReference type="Proteomes" id="UP001060336">
    <property type="component" value="Chromosome"/>
</dbReference>
<sequence length="92" mass="10739">MQSVLILVDTVVQLYIYALFIFIILGWLVQFNVINSSNRFVYLVMDFLYRVTEPLLRPIRNLMPNLGGLDISPIILVLALTFARNLMWEYLS</sequence>
<feature type="transmembrane region" description="Helical" evidence="2">
    <location>
        <begin position="66"/>
        <end position="87"/>
    </location>
</feature>
<dbReference type="GO" id="GO:0016020">
    <property type="term" value="C:membrane"/>
    <property type="evidence" value="ECO:0007669"/>
    <property type="project" value="InterPro"/>
</dbReference>
<evidence type="ECO:0000313" key="3">
    <source>
        <dbReference type="EMBL" id="UUX49656.1"/>
    </source>
</evidence>
<keyword evidence="2" id="KW-0812">Transmembrane</keyword>
<feature type="transmembrane region" description="Helical" evidence="2">
    <location>
        <begin position="12"/>
        <end position="29"/>
    </location>
</feature>
<proteinExistence type="inferred from homology"/>